<evidence type="ECO:0000259" key="2">
    <source>
        <dbReference type="Pfam" id="PF14111"/>
    </source>
</evidence>
<protein>
    <recommendedName>
        <fullName evidence="2">DUF4283 domain-containing protein</fullName>
    </recommendedName>
</protein>
<organism evidence="3 4">
    <name type="scientific">Trifolium pratense</name>
    <name type="common">Red clover</name>
    <dbReference type="NCBI Taxonomy" id="57577"/>
    <lineage>
        <taxon>Eukaryota</taxon>
        <taxon>Viridiplantae</taxon>
        <taxon>Streptophyta</taxon>
        <taxon>Embryophyta</taxon>
        <taxon>Tracheophyta</taxon>
        <taxon>Spermatophyta</taxon>
        <taxon>Magnoliopsida</taxon>
        <taxon>eudicotyledons</taxon>
        <taxon>Gunneridae</taxon>
        <taxon>Pentapetalae</taxon>
        <taxon>rosids</taxon>
        <taxon>fabids</taxon>
        <taxon>Fabales</taxon>
        <taxon>Fabaceae</taxon>
        <taxon>Papilionoideae</taxon>
        <taxon>50 kb inversion clade</taxon>
        <taxon>NPAAA clade</taxon>
        <taxon>Hologalegina</taxon>
        <taxon>IRL clade</taxon>
        <taxon>Trifolieae</taxon>
        <taxon>Trifolium</taxon>
    </lineage>
</organism>
<dbReference type="STRING" id="57577.A0A2K3PIS6"/>
<dbReference type="PANTHER" id="PTHR31286:SF171">
    <property type="entry name" value="CCHC-TYPE DOMAIN-CONTAINING PROTEIN"/>
    <property type="match status" value="1"/>
</dbReference>
<evidence type="ECO:0000313" key="3">
    <source>
        <dbReference type="EMBL" id="PNY15196.1"/>
    </source>
</evidence>
<accession>A0A2K3PIS6</accession>
<name>A0A2K3PIS6_TRIPR</name>
<reference evidence="3 4" key="2">
    <citation type="journal article" date="2017" name="Front. Plant Sci.">
        <title>Gene Classification and Mining of Molecular Markers Useful in Red Clover (Trifolium pratense) Breeding.</title>
        <authorList>
            <person name="Istvanek J."/>
            <person name="Dluhosova J."/>
            <person name="Dluhos P."/>
            <person name="Patkova L."/>
            <person name="Nedelnik J."/>
            <person name="Repkova J."/>
        </authorList>
    </citation>
    <scope>NUCLEOTIDE SEQUENCE [LARGE SCALE GENOMIC DNA]</scope>
    <source>
        <strain evidence="4">cv. Tatra</strain>
        <tissue evidence="3">Young leaves</tissue>
    </source>
</reference>
<feature type="compositionally biased region" description="Basic and acidic residues" evidence="1">
    <location>
        <begin position="388"/>
        <end position="411"/>
    </location>
</feature>
<feature type="region of interest" description="Disordered" evidence="1">
    <location>
        <begin position="1"/>
        <end position="30"/>
    </location>
</feature>
<reference evidence="3 4" key="1">
    <citation type="journal article" date="2014" name="Am. J. Bot.">
        <title>Genome assembly and annotation for red clover (Trifolium pratense; Fabaceae).</title>
        <authorList>
            <person name="Istvanek J."/>
            <person name="Jaros M."/>
            <person name="Krenek A."/>
            <person name="Repkova J."/>
        </authorList>
    </citation>
    <scope>NUCLEOTIDE SEQUENCE [LARGE SCALE GENOMIC DNA]</scope>
    <source>
        <strain evidence="4">cv. Tatra</strain>
        <tissue evidence="3">Young leaves</tissue>
    </source>
</reference>
<dbReference type="PANTHER" id="PTHR31286">
    <property type="entry name" value="GLYCINE-RICH CELL WALL STRUCTURAL PROTEIN 1.8-LIKE"/>
    <property type="match status" value="1"/>
</dbReference>
<evidence type="ECO:0000313" key="4">
    <source>
        <dbReference type="Proteomes" id="UP000236291"/>
    </source>
</evidence>
<feature type="compositionally biased region" description="Basic and acidic residues" evidence="1">
    <location>
        <begin position="287"/>
        <end position="302"/>
    </location>
</feature>
<feature type="compositionally biased region" description="Low complexity" evidence="1">
    <location>
        <begin position="332"/>
        <end position="341"/>
    </location>
</feature>
<dbReference type="EMBL" id="ASHM01007470">
    <property type="protein sequence ID" value="PNY15196.1"/>
    <property type="molecule type" value="Genomic_DNA"/>
</dbReference>
<feature type="compositionally biased region" description="Pro residues" evidence="1">
    <location>
        <begin position="11"/>
        <end position="20"/>
    </location>
</feature>
<evidence type="ECO:0000256" key="1">
    <source>
        <dbReference type="SAM" id="MobiDB-lite"/>
    </source>
</evidence>
<feature type="region of interest" description="Disordered" evidence="1">
    <location>
        <begin position="325"/>
        <end position="423"/>
    </location>
</feature>
<dbReference type="AlphaFoldDB" id="A0A2K3PIS6"/>
<dbReference type="InterPro" id="IPR040256">
    <property type="entry name" value="At4g02000-like"/>
</dbReference>
<comment type="caution">
    <text evidence="3">The sequence shown here is derived from an EMBL/GenBank/DDBJ whole genome shotgun (WGS) entry which is preliminary data.</text>
</comment>
<proteinExistence type="predicted"/>
<feature type="compositionally biased region" description="Polar residues" evidence="1">
    <location>
        <begin position="445"/>
        <end position="469"/>
    </location>
</feature>
<gene>
    <name evidence="3" type="ORF">L195_g011888</name>
</gene>
<feature type="region of interest" description="Disordered" evidence="1">
    <location>
        <begin position="445"/>
        <end position="504"/>
    </location>
</feature>
<sequence>MEGFVFNAAVPSPPKPPDGPRPSHKPQKVSFRDILTEGQQSNQAKEKVDLIASGLMKVTLEDGNRLLPKVTMDEKLFQDLCNPWKEALVVKLLGKKAGYQSMKERLTKIWRLSGGFEIMDVDNGFYMVKCERLADREKIITNGPWMLFDHYLAVARWTPDFASPHAKVEKTLVWIRFPGLNLLYYDESVLLGLASVVGTPVKVDTNTLSVERGRFARICVEIDLTLPVVGKVNVNGHWYNVQYEGLHIICGGCGCYGHHTRDCTKTTMLPNKKIAVVATQGGAPVGDARREKSVSEPNKESGADNLETNAAKINVVHGDWLVVQRRKKNNKKNNPSQPSSSLETNRLNDIDYKKGKESSTTLKGLHDNNVAGVGPNRISSSTKKRRLDKSGSLETRHFSRRQDPHTKDKTGPKVGPNVDTKTKAMVGPSFNFGPNAKDHMQTVLHNPNSTSSNLEPATSNSQRSMQEKSVPTFDETTRLVVMGEGSTQEDERIPESPIDWESVK</sequence>
<feature type="compositionally biased region" description="Basic and acidic residues" evidence="1">
    <location>
        <begin position="346"/>
        <end position="357"/>
    </location>
</feature>
<dbReference type="Proteomes" id="UP000236291">
    <property type="component" value="Unassembled WGS sequence"/>
</dbReference>
<feature type="domain" description="DUF4283" evidence="2">
    <location>
        <begin position="83"/>
        <end position="162"/>
    </location>
</feature>
<dbReference type="InterPro" id="IPR025558">
    <property type="entry name" value="DUF4283"/>
</dbReference>
<feature type="region of interest" description="Disordered" evidence="1">
    <location>
        <begin position="280"/>
        <end position="305"/>
    </location>
</feature>
<dbReference type="Pfam" id="PF14111">
    <property type="entry name" value="DUF4283"/>
    <property type="match status" value="1"/>
</dbReference>